<dbReference type="Pfam" id="PF22893">
    <property type="entry name" value="ULD_2"/>
    <property type="match status" value="1"/>
</dbReference>
<dbReference type="HOGENOM" id="CLU_447700_0_0_1"/>
<keyword evidence="4" id="KW-1185">Reference proteome</keyword>
<feature type="region of interest" description="Disordered" evidence="1">
    <location>
        <begin position="401"/>
        <end position="426"/>
    </location>
</feature>
<organism evidence="3 4">
    <name type="scientific">Pseudallescheria apiosperma</name>
    <name type="common">Scedosporium apiospermum</name>
    <dbReference type="NCBI Taxonomy" id="563466"/>
    <lineage>
        <taxon>Eukaryota</taxon>
        <taxon>Fungi</taxon>
        <taxon>Dikarya</taxon>
        <taxon>Ascomycota</taxon>
        <taxon>Pezizomycotina</taxon>
        <taxon>Sordariomycetes</taxon>
        <taxon>Hypocreomycetidae</taxon>
        <taxon>Microascales</taxon>
        <taxon>Microascaceae</taxon>
        <taxon>Scedosporium</taxon>
    </lineage>
</organism>
<name>A0A084GBT5_PSEDA</name>
<feature type="region of interest" description="Disordered" evidence="1">
    <location>
        <begin position="448"/>
        <end position="473"/>
    </location>
</feature>
<evidence type="ECO:0000313" key="4">
    <source>
        <dbReference type="Proteomes" id="UP000028545"/>
    </source>
</evidence>
<protein>
    <recommendedName>
        <fullName evidence="2">Ubiquitin-like domain-containing protein</fullName>
    </recommendedName>
</protein>
<dbReference type="RefSeq" id="XP_016644596.1">
    <property type="nucleotide sequence ID" value="XM_016785814.1"/>
</dbReference>
<evidence type="ECO:0000259" key="2">
    <source>
        <dbReference type="Pfam" id="PF22893"/>
    </source>
</evidence>
<feature type="domain" description="Ubiquitin-like" evidence="2">
    <location>
        <begin position="242"/>
        <end position="322"/>
    </location>
</feature>
<feature type="compositionally biased region" description="Acidic residues" evidence="1">
    <location>
        <begin position="412"/>
        <end position="426"/>
    </location>
</feature>
<dbReference type="Proteomes" id="UP000028545">
    <property type="component" value="Unassembled WGS sequence"/>
</dbReference>
<dbReference type="OrthoDB" id="3045089at2759"/>
<accession>A0A084GBT5</accession>
<dbReference type="EMBL" id="JOWA01000087">
    <property type="protein sequence ID" value="KEZ44797.1"/>
    <property type="molecule type" value="Genomic_DNA"/>
</dbReference>
<dbReference type="KEGG" id="sapo:SAPIO_CDS2908"/>
<dbReference type="GeneID" id="27721980"/>
<feature type="compositionally biased region" description="Polar residues" evidence="1">
    <location>
        <begin position="22"/>
        <end position="36"/>
    </location>
</feature>
<reference evidence="3 4" key="1">
    <citation type="journal article" date="2014" name="Genome Announc.">
        <title>Draft genome sequence of the pathogenic fungus Scedosporium apiospermum.</title>
        <authorList>
            <person name="Vandeputte P."/>
            <person name="Ghamrawi S."/>
            <person name="Rechenmann M."/>
            <person name="Iltis A."/>
            <person name="Giraud S."/>
            <person name="Fleury M."/>
            <person name="Thornton C."/>
            <person name="Delhaes L."/>
            <person name="Meyer W."/>
            <person name="Papon N."/>
            <person name="Bouchara J.P."/>
        </authorList>
    </citation>
    <scope>NUCLEOTIDE SEQUENCE [LARGE SCALE GENOMIC DNA]</scope>
    <source>
        <strain evidence="3 4">IHEM 14462</strain>
    </source>
</reference>
<dbReference type="PANTHER" id="PTHR38886:SF1">
    <property type="entry name" value="NACHT-NTPASE AND P-LOOP NTPASES N-TERMINAL DOMAIN-CONTAINING PROTEIN"/>
    <property type="match status" value="1"/>
</dbReference>
<feature type="compositionally biased region" description="Polar residues" evidence="1">
    <location>
        <begin position="1"/>
        <end position="14"/>
    </location>
</feature>
<sequence>MQLGSTSLSHTKSLANPRHSRTSNYCTATTVRTPPSRSRGMRDIIAVSLLIKDIIRSLGDCRGSSKEYQDLVHSLSILDETLHQVDQIVRNPRRTSADKVLCSIALKRLQQIRAFLHSFNSQLEKFRSSLAPGGSGDRLKDAARRIQFKLEGKDIEKTKEKITGHTVEQNYEELQTTSRSLQEQLKDLGRQVIAKITFLAHVALDIKRSTSQVASTVFSMSRELASFRSLLTTLERPPIDEYFTFEDALGRVFPIHLRTITSWDAFSFVLSEKFKGGRGARRVRHRRYKLLDRATGREIEQGGSWERTFLPYRRIDMSLLCRDTELSATEAGRLATCPWCKAQSSGDTSVQVRCQNCNMFYTRVVELDDIGLPSPPANIREARRFGQLSFNMDVPLDWDRNRGRKRRLGDGISDDNDSDDYESDDEDLSGLVRVTVISRRKKIKVFEGPLTGDHSSPTVTSFRTLSSETTTTTKSTGANFLASLSSTPQQGAQQVSGLPTDATPTLCPGVQPPHSDLPHIDDPEDVLRRINEDLATRLAILLAPKLEEYPWEDSEAHLRLEAEDLVARFAPHLIQSYHGDRDQENIESYPWDWEKEGTSDSQVLIEDTVA</sequence>
<dbReference type="OMA" id="DIRNDHM"/>
<dbReference type="InterPro" id="IPR054464">
    <property type="entry name" value="ULD_fung"/>
</dbReference>
<dbReference type="PANTHER" id="PTHR38886">
    <property type="entry name" value="SESA DOMAIN-CONTAINING PROTEIN"/>
    <property type="match status" value="1"/>
</dbReference>
<comment type="caution">
    <text evidence="3">The sequence shown here is derived from an EMBL/GenBank/DDBJ whole genome shotgun (WGS) entry which is preliminary data.</text>
</comment>
<dbReference type="VEuPathDB" id="FungiDB:SAPIO_CDS2908"/>
<dbReference type="AlphaFoldDB" id="A0A084GBT5"/>
<evidence type="ECO:0000256" key="1">
    <source>
        <dbReference type="SAM" id="MobiDB-lite"/>
    </source>
</evidence>
<feature type="compositionally biased region" description="Low complexity" evidence="1">
    <location>
        <begin position="460"/>
        <end position="473"/>
    </location>
</feature>
<proteinExistence type="predicted"/>
<gene>
    <name evidence="3" type="ORF">SAPIO_CDS2908</name>
</gene>
<feature type="region of interest" description="Disordered" evidence="1">
    <location>
        <begin position="1"/>
        <end position="37"/>
    </location>
</feature>
<evidence type="ECO:0000313" key="3">
    <source>
        <dbReference type="EMBL" id="KEZ44797.1"/>
    </source>
</evidence>